<keyword evidence="2" id="KW-0328">Glycosyltransferase</keyword>
<dbReference type="CDD" id="cd00761">
    <property type="entry name" value="Glyco_tranf_GTA_type"/>
    <property type="match status" value="1"/>
</dbReference>
<dbReference type="InterPro" id="IPR029044">
    <property type="entry name" value="Nucleotide-diphossugar_trans"/>
</dbReference>
<accession>A0ABU0IRU3</accession>
<dbReference type="EMBL" id="JAUSVS010000002">
    <property type="protein sequence ID" value="MDQ0464130.1"/>
    <property type="molecule type" value="Genomic_DNA"/>
</dbReference>
<keyword evidence="6" id="KW-1185">Reference proteome</keyword>
<proteinExistence type="inferred from homology"/>
<dbReference type="PANTHER" id="PTHR43179:SF12">
    <property type="entry name" value="GALACTOFURANOSYLTRANSFERASE GLFT2"/>
    <property type="match status" value="1"/>
</dbReference>
<evidence type="ECO:0000313" key="6">
    <source>
        <dbReference type="Proteomes" id="UP001228905"/>
    </source>
</evidence>
<organism evidence="5 6">
    <name type="scientific">Caulobacter ginsengisoli</name>
    <dbReference type="NCBI Taxonomy" id="400775"/>
    <lineage>
        <taxon>Bacteria</taxon>
        <taxon>Pseudomonadati</taxon>
        <taxon>Pseudomonadota</taxon>
        <taxon>Alphaproteobacteria</taxon>
        <taxon>Caulobacterales</taxon>
        <taxon>Caulobacteraceae</taxon>
        <taxon>Caulobacter</taxon>
    </lineage>
</organism>
<reference evidence="5 6" key="1">
    <citation type="submission" date="2023-07" db="EMBL/GenBank/DDBJ databases">
        <title>Genomic Encyclopedia of Type Strains, Phase IV (KMG-IV): sequencing the most valuable type-strain genomes for metagenomic binning, comparative biology and taxonomic classification.</title>
        <authorList>
            <person name="Goeker M."/>
        </authorList>
    </citation>
    <scope>NUCLEOTIDE SEQUENCE [LARGE SCALE GENOMIC DNA]</scope>
    <source>
        <strain evidence="5 6">DSM 18695</strain>
    </source>
</reference>
<comment type="caution">
    <text evidence="5">The sequence shown here is derived from an EMBL/GenBank/DDBJ whole genome shotgun (WGS) entry which is preliminary data.</text>
</comment>
<evidence type="ECO:0000256" key="3">
    <source>
        <dbReference type="ARBA" id="ARBA00022679"/>
    </source>
</evidence>
<evidence type="ECO:0000313" key="5">
    <source>
        <dbReference type="EMBL" id="MDQ0464130.1"/>
    </source>
</evidence>
<dbReference type="RefSeq" id="WP_307348548.1">
    <property type="nucleotide sequence ID" value="NZ_JAUSVS010000002.1"/>
</dbReference>
<comment type="similarity">
    <text evidence="1">Belongs to the glycosyltransferase 2 family.</text>
</comment>
<evidence type="ECO:0000256" key="1">
    <source>
        <dbReference type="ARBA" id="ARBA00006739"/>
    </source>
</evidence>
<dbReference type="Gene3D" id="3.90.550.10">
    <property type="entry name" value="Spore Coat Polysaccharide Biosynthesis Protein SpsA, Chain A"/>
    <property type="match status" value="1"/>
</dbReference>
<dbReference type="InterPro" id="IPR001173">
    <property type="entry name" value="Glyco_trans_2-like"/>
</dbReference>
<dbReference type="SUPFAM" id="SSF53448">
    <property type="entry name" value="Nucleotide-diphospho-sugar transferases"/>
    <property type="match status" value="1"/>
</dbReference>
<sequence>MTHHSIPWPDEALVESAHWPAAKPRLSVLIPFKGDDPSGLLIALARETADAEIIVLDDGSNDEALARRVGDTVTSLALPARLVRLTVNEGRAKGRNRLARHARGQWLLFLDADMLPDRECFLGHWLALIETDAPDVAFGGFSLDQTPRTPQHALHRTMALKSDCLPAATRRQAPEKYVFTSNLLVARPVFEAVGFDEGFVGWGWEDVEWAMRVAARWPIVHVDNTATHLGLDVAADLARKYEQSAANFGRVVAAHPAIAAQYPSYRWARRLRALPLRGLWRPSLKALALSPLAPLKLRDLALRFYRAALYAETL</sequence>
<name>A0ABU0IRU3_9CAUL</name>
<dbReference type="Proteomes" id="UP001228905">
    <property type="component" value="Unassembled WGS sequence"/>
</dbReference>
<feature type="domain" description="Glycosyltransferase 2-like" evidence="4">
    <location>
        <begin position="46"/>
        <end position="156"/>
    </location>
</feature>
<evidence type="ECO:0000256" key="2">
    <source>
        <dbReference type="ARBA" id="ARBA00022676"/>
    </source>
</evidence>
<gene>
    <name evidence="5" type="ORF">QO010_001901</name>
</gene>
<protein>
    <submittedName>
        <fullName evidence="5">Glycosyltransferase involved in cell wall biosynthesis</fullName>
    </submittedName>
</protein>
<dbReference type="PANTHER" id="PTHR43179">
    <property type="entry name" value="RHAMNOSYLTRANSFERASE WBBL"/>
    <property type="match status" value="1"/>
</dbReference>
<evidence type="ECO:0000259" key="4">
    <source>
        <dbReference type="Pfam" id="PF00535"/>
    </source>
</evidence>
<dbReference type="Pfam" id="PF00535">
    <property type="entry name" value="Glycos_transf_2"/>
    <property type="match status" value="1"/>
</dbReference>
<keyword evidence="3" id="KW-0808">Transferase</keyword>